<keyword evidence="5" id="KW-1185">Reference proteome</keyword>
<dbReference type="AlphaFoldDB" id="A0AAN9RLV8"/>
<gene>
    <name evidence="4" type="ORF">VNO80_00044</name>
</gene>
<proteinExistence type="predicted"/>
<sequence length="179" mass="19396">MCVICLFCSMITLQAKPCLTASDFSTFNKNPKHPTVYKESPLPFPNMVERFLVFFLLISGIHAISISEGKGLIQSNGEAQQLLGKLYGINMAEARKLKDKVDETENGCKEEVLGTTRVSQGGSSGGGGKKGKAGSGGSADVDRRPRQSSAPSKPHFWVSTFNLCVSLALLVTLFPFHWI</sequence>
<evidence type="ECO:0000313" key="4">
    <source>
        <dbReference type="EMBL" id="KAK7381500.1"/>
    </source>
</evidence>
<feature type="chain" id="PRO_5043024748" evidence="3">
    <location>
        <begin position="21"/>
        <end position="179"/>
    </location>
</feature>
<evidence type="ECO:0000256" key="2">
    <source>
        <dbReference type="SAM" id="Phobius"/>
    </source>
</evidence>
<keyword evidence="2" id="KW-0812">Transmembrane</keyword>
<feature type="signal peptide" evidence="3">
    <location>
        <begin position="1"/>
        <end position="20"/>
    </location>
</feature>
<keyword evidence="2" id="KW-0472">Membrane</keyword>
<feature type="compositionally biased region" description="Gly residues" evidence="1">
    <location>
        <begin position="122"/>
        <end position="137"/>
    </location>
</feature>
<evidence type="ECO:0000256" key="1">
    <source>
        <dbReference type="SAM" id="MobiDB-lite"/>
    </source>
</evidence>
<feature type="transmembrane region" description="Helical" evidence="2">
    <location>
        <begin position="156"/>
        <end position="178"/>
    </location>
</feature>
<dbReference type="EMBL" id="JAYMYR010000001">
    <property type="protein sequence ID" value="KAK7381500.1"/>
    <property type="molecule type" value="Genomic_DNA"/>
</dbReference>
<reference evidence="4 5" key="1">
    <citation type="submission" date="2024-01" db="EMBL/GenBank/DDBJ databases">
        <title>The genomes of 5 underutilized Papilionoideae crops provide insights into root nodulation and disease resistanc.</title>
        <authorList>
            <person name="Jiang F."/>
        </authorList>
    </citation>
    <scope>NUCLEOTIDE SEQUENCE [LARGE SCALE GENOMIC DNA]</scope>
    <source>
        <strain evidence="4">JINMINGXINNONG_FW02</strain>
        <tissue evidence="4">Leaves</tissue>
    </source>
</reference>
<evidence type="ECO:0000256" key="3">
    <source>
        <dbReference type="SAM" id="SignalP"/>
    </source>
</evidence>
<protein>
    <submittedName>
        <fullName evidence="4">Uncharacterized protein</fullName>
    </submittedName>
</protein>
<keyword evidence="2" id="KW-1133">Transmembrane helix</keyword>
<evidence type="ECO:0000313" key="5">
    <source>
        <dbReference type="Proteomes" id="UP001374584"/>
    </source>
</evidence>
<organism evidence="4 5">
    <name type="scientific">Phaseolus coccineus</name>
    <name type="common">Scarlet runner bean</name>
    <name type="synonym">Phaseolus multiflorus</name>
    <dbReference type="NCBI Taxonomy" id="3886"/>
    <lineage>
        <taxon>Eukaryota</taxon>
        <taxon>Viridiplantae</taxon>
        <taxon>Streptophyta</taxon>
        <taxon>Embryophyta</taxon>
        <taxon>Tracheophyta</taxon>
        <taxon>Spermatophyta</taxon>
        <taxon>Magnoliopsida</taxon>
        <taxon>eudicotyledons</taxon>
        <taxon>Gunneridae</taxon>
        <taxon>Pentapetalae</taxon>
        <taxon>rosids</taxon>
        <taxon>fabids</taxon>
        <taxon>Fabales</taxon>
        <taxon>Fabaceae</taxon>
        <taxon>Papilionoideae</taxon>
        <taxon>50 kb inversion clade</taxon>
        <taxon>NPAAA clade</taxon>
        <taxon>indigoferoid/millettioid clade</taxon>
        <taxon>Phaseoleae</taxon>
        <taxon>Phaseolus</taxon>
    </lineage>
</organism>
<dbReference type="Proteomes" id="UP001374584">
    <property type="component" value="Unassembled WGS sequence"/>
</dbReference>
<feature type="region of interest" description="Disordered" evidence="1">
    <location>
        <begin position="114"/>
        <end position="152"/>
    </location>
</feature>
<accession>A0AAN9RLV8</accession>
<name>A0AAN9RLV8_PHACN</name>
<comment type="caution">
    <text evidence="4">The sequence shown here is derived from an EMBL/GenBank/DDBJ whole genome shotgun (WGS) entry which is preliminary data.</text>
</comment>
<keyword evidence="3" id="KW-0732">Signal</keyword>